<proteinExistence type="inferred from homology"/>
<dbReference type="GO" id="GO:0015562">
    <property type="term" value="F:efflux transmembrane transporter activity"/>
    <property type="evidence" value="ECO:0007669"/>
    <property type="project" value="TreeGrafter"/>
</dbReference>
<accession>A0A420E262</accession>
<dbReference type="Gene3D" id="2.40.30.170">
    <property type="match status" value="1"/>
</dbReference>
<dbReference type="Gene3D" id="2.40.420.20">
    <property type="match status" value="1"/>
</dbReference>
<evidence type="ECO:0000256" key="2">
    <source>
        <dbReference type="SAM" id="Coils"/>
    </source>
</evidence>
<dbReference type="EMBL" id="RAQM01000007">
    <property type="protein sequence ID" value="RKF04196.1"/>
    <property type="molecule type" value="Genomic_DNA"/>
</dbReference>
<dbReference type="RefSeq" id="WP_120186201.1">
    <property type="nucleotide sequence ID" value="NZ_RAQM01000007.1"/>
</dbReference>
<dbReference type="Pfam" id="PF25954">
    <property type="entry name" value="Beta-barrel_RND_2"/>
    <property type="match status" value="1"/>
</dbReference>
<comment type="caution">
    <text evidence="6">The sequence shown here is derived from an EMBL/GenBank/DDBJ whole genome shotgun (WGS) entry which is preliminary data.</text>
</comment>
<evidence type="ECO:0000259" key="3">
    <source>
        <dbReference type="Pfam" id="PF25893"/>
    </source>
</evidence>
<evidence type="ECO:0000259" key="4">
    <source>
        <dbReference type="Pfam" id="PF25954"/>
    </source>
</evidence>
<dbReference type="PANTHER" id="PTHR30469">
    <property type="entry name" value="MULTIDRUG RESISTANCE PROTEIN MDTA"/>
    <property type="match status" value="1"/>
</dbReference>
<feature type="domain" description="CzcB-like barrel-sandwich hybrid" evidence="5">
    <location>
        <begin position="100"/>
        <end position="216"/>
    </location>
</feature>
<dbReference type="SUPFAM" id="SSF111369">
    <property type="entry name" value="HlyD-like secretion proteins"/>
    <property type="match status" value="1"/>
</dbReference>
<dbReference type="Pfam" id="PF25973">
    <property type="entry name" value="BSH_CzcB"/>
    <property type="match status" value="1"/>
</dbReference>
<dbReference type="PANTHER" id="PTHR30469:SF15">
    <property type="entry name" value="HLYD FAMILY OF SECRETION PROTEINS"/>
    <property type="match status" value="1"/>
</dbReference>
<dbReference type="InterPro" id="IPR058792">
    <property type="entry name" value="Beta-barrel_RND_2"/>
</dbReference>
<protein>
    <submittedName>
        <fullName evidence="6">RND family efflux transporter MFP subunit</fullName>
    </submittedName>
</protein>
<evidence type="ECO:0000256" key="1">
    <source>
        <dbReference type="ARBA" id="ARBA00009477"/>
    </source>
</evidence>
<keyword evidence="7" id="KW-1185">Reference proteome</keyword>
<dbReference type="AlphaFoldDB" id="A0A420E262"/>
<dbReference type="NCBIfam" id="TIGR01730">
    <property type="entry name" value="RND_mfp"/>
    <property type="match status" value="1"/>
</dbReference>
<name>A0A420E262_9FLAO</name>
<dbReference type="Gene3D" id="1.10.287.470">
    <property type="entry name" value="Helix hairpin bin"/>
    <property type="match status" value="1"/>
</dbReference>
<sequence>MRKIYSLFAITLLLASCGGKKEQSVQDVVASNDLAKIREKKASVEDKIQTLTEDIKLLNSKISELDTNKKVPLITVLSAKEEVFNHYLELQGNVQTKQNVLIYPEMPGQLVRIYVKEGQQVRKGQALAKIDDGGLSNQLAQVETQAALAETTYKRQKRLWEQKIGSEIQYLQAKTNYEAQTNAVNQLRRQLAKSVITAPFSGVIDDVIKEQGTVVAPGMGSEVFRIVNLKDMYIETDVPESYITSIKKGKAVEVEFPVLGEKITSKIRQAGNFINPANRTFKVEVGVPNTDGKIKPNLTAKLKINDYSNENAILIPQSIISENANGEQYIYVVENIKDEVGTAKQAIISTGKTQGDIIEVLSGVESGVKIIDEGARSVKNGQEVKILTVSQDAK</sequence>
<dbReference type="PROSITE" id="PS51257">
    <property type="entry name" value="PROKAR_LIPOPROTEIN"/>
    <property type="match status" value="1"/>
</dbReference>
<evidence type="ECO:0000313" key="7">
    <source>
        <dbReference type="Proteomes" id="UP000285780"/>
    </source>
</evidence>
<feature type="coiled-coil region" evidence="2">
    <location>
        <begin position="34"/>
        <end position="68"/>
    </location>
</feature>
<dbReference type="Proteomes" id="UP000285780">
    <property type="component" value="Unassembled WGS sequence"/>
</dbReference>
<dbReference type="Gene3D" id="2.40.50.100">
    <property type="match status" value="1"/>
</dbReference>
<evidence type="ECO:0000259" key="5">
    <source>
        <dbReference type="Pfam" id="PF25973"/>
    </source>
</evidence>
<reference evidence="6 7" key="1">
    <citation type="submission" date="2018-09" db="EMBL/GenBank/DDBJ databases">
        <title>Genomic Encyclopedia of Archaeal and Bacterial Type Strains, Phase II (KMG-II): from individual species to whole genera.</title>
        <authorList>
            <person name="Goeker M."/>
        </authorList>
    </citation>
    <scope>NUCLEOTIDE SEQUENCE [LARGE SCALE GENOMIC DNA]</scope>
    <source>
        <strain evidence="6 7">DSM 16505</strain>
    </source>
</reference>
<gene>
    <name evidence="6" type="ORF">C8N26_0859</name>
</gene>
<feature type="domain" description="CzcB-like alpha-helical hairpin" evidence="3">
    <location>
        <begin position="136"/>
        <end position="192"/>
    </location>
</feature>
<evidence type="ECO:0000313" key="6">
    <source>
        <dbReference type="EMBL" id="RKF04196.1"/>
    </source>
</evidence>
<dbReference type="Pfam" id="PF25893">
    <property type="entry name" value="HH_CzcB"/>
    <property type="match status" value="1"/>
</dbReference>
<feature type="domain" description="CusB-like beta-barrel" evidence="4">
    <location>
        <begin position="234"/>
        <end position="306"/>
    </location>
</feature>
<comment type="similarity">
    <text evidence="1">Belongs to the membrane fusion protein (MFP) (TC 8.A.1) family.</text>
</comment>
<dbReference type="InterPro" id="IPR006143">
    <property type="entry name" value="RND_pump_MFP"/>
</dbReference>
<dbReference type="InterPro" id="IPR058647">
    <property type="entry name" value="BSH_CzcB-like"/>
</dbReference>
<keyword evidence="2" id="KW-0175">Coiled coil</keyword>
<organism evidence="6 7">
    <name type="scientific">Tenacibaculum lutimaris</name>
    <dbReference type="NCBI Taxonomy" id="285258"/>
    <lineage>
        <taxon>Bacteria</taxon>
        <taxon>Pseudomonadati</taxon>
        <taxon>Bacteroidota</taxon>
        <taxon>Flavobacteriia</taxon>
        <taxon>Flavobacteriales</taxon>
        <taxon>Flavobacteriaceae</taxon>
        <taxon>Tenacibaculum</taxon>
    </lineage>
</organism>
<dbReference type="InterPro" id="IPR058648">
    <property type="entry name" value="HH_CzcB-like"/>
</dbReference>
<dbReference type="GO" id="GO:1990281">
    <property type="term" value="C:efflux pump complex"/>
    <property type="evidence" value="ECO:0007669"/>
    <property type="project" value="TreeGrafter"/>
</dbReference>